<dbReference type="AlphaFoldDB" id="A0AAV6K710"/>
<dbReference type="SMART" id="SM00724">
    <property type="entry name" value="TLC"/>
    <property type="match status" value="1"/>
</dbReference>
<dbReference type="PROSITE" id="PS50922">
    <property type="entry name" value="TLC"/>
    <property type="match status" value="1"/>
</dbReference>
<feature type="transmembrane region" description="Helical" evidence="6">
    <location>
        <begin position="137"/>
        <end position="156"/>
    </location>
</feature>
<dbReference type="GO" id="GO:0050291">
    <property type="term" value="F:sphingosine N-acyltransferase activity"/>
    <property type="evidence" value="ECO:0007669"/>
    <property type="project" value="InterPro"/>
</dbReference>
<evidence type="ECO:0000256" key="4">
    <source>
        <dbReference type="ARBA" id="ARBA00023136"/>
    </source>
</evidence>
<name>A0AAV6K710_9ERIC</name>
<evidence type="ECO:0000259" key="7">
    <source>
        <dbReference type="PROSITE" id="PS50922"/>
    </source>
</evidence>
<feature type="transmembrane region" description="Helical" evidence="6">
    <location>
        <begin position="176"/>
        <end position="195"/>
    </location>
</feature>
<evidence type="ECO:0000313" key="9">
    <source>
        <dbReference type="Proteomes" id="UP000823749"/>
    </source>
</evidence>
<keyword evidence="9" id="KW-1185">Reference proteome</keyword>
<evidence type="ECO:0000256" key="1">
    <source>
        <dbReference type="ARBA" id="ARBA00004477"/>
    </source>
</evidence>
<accession>A0AAV6K710</accession>
<reference evidence="8" key="1">
    <citation type="submission" date="2020-08" db="EMBL/GenBank/DDBJ databases">
        <title>Plant Genome Project.</title>
        <authorList>
            <person name="Zhang R.-G."/>
        </authorList>
    </citation>
    <scope>NUCLEOTIDE SEQUENCE</scope>
    <source>
        <strain evidence="8">WSP0</strain>
        <tissue evidence="8">Leaf</tissue>
    </source>
</reference>
<keyword evidence="3 6" id="KW-1133">Transmembrane helix</keyword>
<evidence type="ECO:0000256" key="6">
    <source>
        <dbReference type="SAM" id="Phobius"/>
    </source>
</evidence>
<dbReference type="PANTHER" id="PTHR12560:SF0">
    <property type="entry name" value="LD18904P"/>
    <property type="match status" value="1"/>
</dbReference>
<evidence type="ECO:0000256" key="3">
    <source>
        <dbReference type="ARBA" id="ARBA00022989"/>
    </source>
</evidence>
<gene>
    <name evidence="8" type="ORF">RHGRI_013748</name>
</gene>
<dbReference type="InterPro" id="IPR006634">
    <property type="entry name" value="TLC-dom"/>
</dbReference>
<keyword evidence="2 5" id="KW-0812">Transmembrane</keyword>
<protein>
    <recommendedName>
        <fullName evidence="7">TLC domain-containing protein</fullName>
    </recommendedName>
</protein>
<keyword evidence="4 5" id="KW-0472">Membrane</keyword>
<feature type="transmembrane region" description="Helical" evidence="6">
    <location>
        <begin position="12"/>
        <end position="33"/>
    </location>
</feature>
<feature type="transmembrane region" description="Helical" evidence="6">
    <location>
        <begin position="275"/>
        <end position="296"/>
    </location>
</feature>
<dbReference type="Pfam" id="PF03798">
    <property type="entry name" value="TRAM_LAG1_CLN8"/>
    <property type="match status" value="1"/>
</dbReference>
<dbReference type="EMBL" id="JACTNZ010000005">
    <property type="protein sequence ID" value="KAG5548150.1"/>
    <property type="molecule type" value="Genomic_DNA"/>
</dbReference>
<evidence type="ECO:0000256" key="5">
    <source>
        <dbReference type="PROSITE-ProRule" id="PRU00205"/>
    </source>
</evidence>
<dbReference type="Proteomes" id="UP000823749">
    <property type="component" value="Chromosome 5"/>
</dbReference>
<feature type="transmembrane region" description="Helical" evidence="6">
    <location>
        <begin position="216"/>
        <end position="241"/>
    </location>
</feature>
<dbReference type="GO" id="GO:0046513">
    <property type="term" value="P:ceramide biosynthetic process"/>
    <property type="evidence" value="ECO:0007669"/>
    <property type="project" value="InterPro"/>
</dbReference>
<comment type="subcellular location">
    <subcellularLocation>
        <location evidence="1">Endoplasmic reticulum membrane</location>
        <topology evidence="1">Multi-pass membrane protein</topology>
    </subcellularLocation>
</comment>
<feature type="domain" description="TLC" evidence="7">
    <location>
        <begin position="87"/>
        <end position="306"/>
    </location>
</feature>
<proteinExistence type="predicted"/>
<comment type="caution">
    <text evidence="8">The sequence shown here is derived from an EMBL/GenBank/DDBJ whole genome shotgun (WGS) entry which is preliminary data.</text>
</comment>
<organism evidence="8 9">
    <name type="scientific">Rhododendron griersonianum</name>
    <dbReference type="NCBI Taxonomy" id="479676"/>
    <lineage>
        <taxon>Eukaryota</taxon>
        <taxon>Viridiplantae</taxon>
        <taxon>Streptophyta</taxon>
        <taxon>Embryophyta</taxon>
        <taxon>Tracheophyta</taxon>
        <taxon>Spermatophyta</taxon>
        <taxon>Magnoliopsida</taxon>
        <taxon>eudicotyledons</taxon>
        <taxon>Gunneridae</taxon>
        <taxon>Pentapetalae</taxon>
        <taxon>asterids</taxon>
        <taxon>Ericales</taxon>
        <taxon>Ericaceae</taxon>
        <taxon>Ericoideae</taxon>
        <taxon>Rhodoreae</taxon>
        <taxon>Rhododendron</taxon>
    </lineage>
</organism>
<evidence type="ECO:0000313" key="8">
    <source>
        <dbReference type="EMBL" id="KAG5548150.1"/>
    </source>
</evidence>
<dbReference type="GO" id="GO:0005789">
    <property type="term" value="C:endoplasmic reticulum membrane"/>
    <property type="evidence" value="ECO:0007669"/>
    <property type="project" value="UniProtKB-SubCell"/>
</dbReference>
<dbReference type="PANTHER" id="PTHR12560">
    <property type="entry name" value="LONGEVITY ASSURANCE FACTOR 1 LAG1"/>
    <property type="match status" value="1"/>
</dbReference>
<evidence type="ECO:0000256" key="2">
    <source>
        <dbReference type="ARBA" id="ARBA00022692"/>
    </source>
</evidence>
<dbReference type="InterPro" id="IPR016439">
    <property type="entry name" value="Lag1/Lac1-like"/>
</dbReference>
<sequence>MDSIWIDNGGPSAWHFAIAIYFAFAFVAARFCLDRFIFRVSYVRSNKTCLKGLIIAPVSGDYKLAIWLLFNGAIPLKLNDTTQAKIVKCSESMWKLTYYATVEICILSITYHEPWLREAKGYFIGWPNQELKIPLKLFYMCQCGFYTYSIAALLTWETRRKDFSVMMSHHVVTVILISYSYVTSFFRIGSIILALHDASDVFMEAAKVFKYSEKELGASVCFGLFAISWLLLRLIFFPFWIIKSTRFVSKQIFYFTNLKDLCKFLRLSEAYDMSLYYVFNTMLVTLLMFHIYWWYLIWSMIMRQLKNQGKVGEDIRSDSEDDE</sequence>